<gene>
    <name evidence="4" type="primary">sigJ</name>
    <name evidence="4" type="ORF">QFI66_002975</name>
</gene>
<dbReference type="Pfam" id="PF04542">
    <property type="entry name" value="Sigma70_r2"/>
    <property type="match status" value="1"/>
</dbReference>
<dbReference type="SUPFAM" id="SSF88659">
    <property type="entry name" value="Sigma3 and sigma4 domains of RNA polymerase sigma factors"/>
    <property type="match status" value="1"/>
</dbReference>
<dbReference type="InterPro" id="IPR052704">
    <property type="entry name" value="ECF_Sigma-70_Domain"/>
</dbReference>
<dbReference type="InterPro" id="IPR007627">
    <property type="entry name" value="RNA_pol_sigma70_r2"/>
</dbReference>
<dbReference type="InterPro" id="IPR036388">
    <property type="entry name" value="WH-like_DNA-bd_sf"/>
</dbReference>
<protein>
    <submittedName>
        <fullName evidence="4">RNA polymerase sigma factor SigJ</fullName>
    </submittedName>
</protein>
<dbReference type="InterPro" id="IPR013325">
    <property type="entry name" value="RNA_pol_sigma_r2"/>
</dbReference>
<evidence type="ECO:0000313" key="4">
    <source>
        <dbReference type="EMBL" id="MEK0247102.1"/>
    </source>
</evidence>
<dbReference type="InterPro" id="IPR013324">
    <property type="entry name" value="RNA_pol_sigma_r3/r4-like"/>
</dbReference>
<dbReference type="Proteomes" id="UP001334005">
    <property type="component" value="Unassembled WGS sequence"/>
</dbReference>
<reference evidence="4 5" key="1">
    <citation type="submission" date="2024-03" db="EMBL/GenBank/DDBJ databases">
        <title>Two novel Raoultella species associated with bleeding cankers of broadleaf hosts, Raoultella scottia sp. nov. and Raoultella lignicola sp. nov.</title>
        <authorList>
            <person name="Brady C.L."/>
        </authorList>
    </citation>
    <scope>NUCLEOTIDE SEQUENCE [LARGE SCALE GENOMIC DNA]</scope>
    <source>
        <strain evidence="4 5">BAC 10a-01-01</strain>
    </source>
</reference>
<comment type="caution">
    <text evidence="4">The sequence shown here is derived from an EMBL/GenBank/DDBJ whole genome shotgun (WGS) entry which is preliminary data.</text>
</comment>
<dbReference type="EMBL" id="JARXNH020000045">
    <property type="protein sequence ID" value="MEK0247102.1"/>
    <property type="molecule type" value="Genomic_DNA"/>
</dbReference>
<dbReference type="NCBIfam" id="NF007214">
    <property type="entry name" value="PRK09636.1"/>
    <property type="match status" value="1"/>
</dbReference>
<feature type="domain" description="RNA polymerase sigma factor 70 region 4 type 2" evidence="3">
    <location>
        <begin position="109"/>
        <end position="160"/>
    </location>
</feature>
<dbReference type="Pfam" id="PF08281">
    <property type="entry name" value="Sigma70_r4_2"/>
    <property type="match status" value="1"/>
</dbReference>
<dbReference type="PANTHER" id="PTHR30173">
    <property type="entry name" value="SIGMA 19 FACTOR"/>
    <property type="match status" value="1"/>
</dbReference>
<dbReference type="InterPro" id="IPR013249">
    <property type="entry name" value="RNA_pol_sigma70_r4_t2"/>
</dbReference>
<proteinExistence type="predicted"/>
<evidence type="ECO:0000313" key="5">
    <source>
        <dbReference type="Proteomes" id="UP001334005"/>
    </source>
</evidence>
<dbReference type="SUPFAM" id="SSF54427">
    <property type="entry name" value="NTF2-like"/>
    <property type="match status" value="1"/>
</dbReference>
<dbReference type="InterPro" id="IPR014284">
    <property type="entry name" value="RNA_pol_sigma-70_dom"/>
</dbReference>
<comment type="subunit">
    <text evidence="1">Interacts transiently with the RNA polymerase catalytic core formed by RpoA, RpoB, RpoC and RpoZ (2 alpha, 1 beta, 1 beta' and 1 omega subunit) to form the RNA polymerase holoenzyme that can initiate transcription.</text>
</comment>
<dbReference type="NCBIfam" id="TIGR02937">
    <property type="entry name" value="sigma70-ECF"/>
    <property type="match status" value="1"/>
</dbReference>
<evidence type="ECO:0000259" key="3">
    <source>
        <dbReference type="Pfam" id="PF08281"/>
    </source>
</evidence>
<dbReference type="SUPFAM" id="SSF88946">
    <property type="entry name" value="Sigma2 domain of RNA polymerase sigma factors"/>
    <property type="match status" value="1"/>
</dbReference>
<keyword evidence="5" id="KW-1185">Reference proteome</keyword>
<sequence>MQDEKYADLFESRRPFLNGLAYRILGSLADAEDAVQDTFIKWLHVDRPPILNPAAWLTTVCTRRCLDLLRGAQQARTDYIGVWLPEPLQTMAVETSEQQMLDLSSSLSMAFMLLLERLTPRERAAYLLHDIFDLPYADLAITLDAEEATCRKLVSRAREKVGHPQVCSVIPEERQEALLASFKAAVETGNIKPLSALLSEDIALRADGGGKVSANLTPIIGKIDVLEFIGGKLSAFWRTYEWRPARINGLQGVLLFDQNHIAAAVSFALDIDGHLAQIFIVRNPDKLLRLGRLWEIPLR</sequence>
<evidence type="ECO:0000256" key="1">
    <source>
        <dbReference type="ARBA" id="ARBA00011344"/>
    </source>
</evidence>
<dbReference type="PANTHER" id="PTHR30173:SF36">
    <property type="entry name" value="ECF RNA POLYMERASE SIGMA FACTOR SIGJ"/>
    <property type="match status" value="1"/>
</dbReference>
<evidence type="ECO:0000259" key="2">
    <source>
        <dbReference type="Pfam" id="PF04542"/>
    </source>
</evidence>
<dbReference type="Gene3D" id="1.10.10.10">
    <property type="entry name" value="Winged helix-like DNA-binding domain superfamily/Winged helix DNA-binding domain"/>
    <property type="match status" value="1"/>
</dbReference>
<accession>A0ABU8Z0T9</accession>
<feature type="domain" description="RNA polymerase sigma-70 region 2" evidence="2">
    <location>
        <begin position="9"/>
        <end position="73"/>
    </location>
</feature>
<dbReference type="InterPro" id="IPR032710">
    <property type="entry name" value="NTF2-like_dom_sf"/>
</dbReference>
<organism evidence="4 5">
    <name type="scientific">Raoultella scottii</name>
    <dbReference type="NCBI Taxonomy" id="3040937"/>
    <lineage>
        <taxon>Bacteria</taxon>
        <taxon>Pseudomonadati</taxon>
        <taxon>Pseudomonadota</taxon>
        <taxon>Gammaproteobacteria</taxon>
        <taxon>Enterobacterales</taxon>
        <taxon>Enterobacteriaceae</taxon>
        <taxon>Klebsiella/Raoultella group</taxon>
        <taxon>Raoultella</taxon>
    </lineage>
</organism>
<name>A0ABU8Z0T9_9ENTR</name>
<dbReference type="Gene3D" id="1.10.1740.10">
    <property type="match status" value="1"/>
</dbReference>
<dbReference type="RefSeq" id="WP_331833682.1">
    <property type="nucleotide sequence ID" value="NZ_JARXNH020000045.1"/>
</dbReference>